<keyword evidence="4" id="KW-0436">Ligase</keyword>
<evidence type="ECO:0000256" key="4">
    <source>
        <dbReference type="ARBA" id="ARBA00022598"/>
    </source>
</evidence>
<dbReference type="GO" id="GO:0005524">
    <property type="term" value="F:ATP binding"/>
    <property type="evidence" value="ECO:0007669"/>
    <property type="project" value="UniProtKB-KW"/>
</dbReference>
<comment type="similarity">
    <text evidence="1">Belongs to the class-II aminoacyl-tRNA synthetase family.</text>
</comment>
<organism evidence="10 11">
    <name type="scientific">Candidatus Xenolissoclinum pacificiensis L6</name>
    <dbReference type="NCBI Taxonomy" id="1401685"/>
    <lineage>
        <taxon>Bacteria</taxon>
        <taxon>Pseudomonadati</taxon>
        <taxon>Pseudomonadota</taxon>
        <taxon>Alphaproteobacteria</taxon>
        <taxon>Rickettsiales</taxon>
        <taxon>Anaplasmataceae</taxon>
        <taxon>Candidatus Xenolissoclinum</taxon>
    </lineage>
</organism>
<keyword evidence="7" id="KW-0648">Protein biosynthesis</keyword>
<keyword evidence="8" id="KW-0030">Aminoacyl-tRNA synthetase</keyword>
<dbReference type="Pfam" id="PF02092">
    <property type="entry name" value="tRNA_synt_2f"/>
    <property type="match status" value="1"/>
</dbReference>
<dbReference type="GO" id="GO:0004820">
    <property type="term" value="F:glycine-tRNA ligase activity"/>
    <property type="evidence" value="ECO:0007669"/>
    <property type="project" value="UniProtKB-EC"/>
</dbReference>
<gene>
    <name evidence="10" type="ORF">P857_145</name>
</gene>
<evidence type="ECO:0000256" key="3">
    <source>
        <dbReference type="ARBA" id="ARBA00012829"/>
    </source>
</evidence>
<dbReference type="GO" id="GO:0006426">
    <property type="term" value="P:glycyl-tRNA aminoacylation"/>
    <property type="evidence" value="ECO:0007669"/>
    <property type="project" value="InterPro"/>
</dbReference>
<evidence type="ECO:0000256" key="6">
    <source>
        <dbReference type="ARBA" id="ARBA00022840"/>
    </source>
</evidence>
<evidence type="ECO:0000313" key="10">
    <source>
        <dbReference type="EMBL" id="ETO91070.1"/>
    </source>
</evidence>
<evidence type="ECO:0000256" key="9">
    <source>
        <dbReference type="ARBA" id="ARBA00047937"/>
    </source>
</evidence>
<keyword evidence="6" id="KW-0067">ATP-binding</keyword>
<dbReference type="EMBL" id="AXCJ01000009">
    <property type="protein sequence ID" value="ETO91070.1"/>
    <property type="molecule type" value="Genomic_DNA"/>
</dbReference>
<keyword evidence="5" id="KW-0547">Nucleotide-binding</keyword>
<sequence length="707" mass="82009">MGNFLFECLTEALPYKIQLFIVSDLERAFENCLQNSSIKYSELRIMCTSDRFVIYVQGVFLDFDQSTSVKGPSALLPKEILMNFLKKYNNKNYSEYSEKDVYVDSVNGKKFYFLRLSSDNYDLKNILRQIAESFLAGIKWPQEMRYLRDETTYHWVRPIVSMLCMLDTEIIPVEYNAVIAENRTFGNRLIKQEVIEIKSVDDYFESLTNNGVVVDHRERYDRIHKKISEVVDFQHYALSNSAEDVIKELSFNTDDPYVFIGNIMDHFMTLPRELIITVMTKYQHFIPLEDISVNELSALFVIVSNIDDKSVVKGYERVLKSRLEDVHFLILSDMKRSLQDYSDSLKHVMFYDKLGNMEDKKHRIISLSKFISVWVPDASILSIERASELAKADLATSLVKEFPDKKGFVGAMYAINESSDVRTAIKEHYYPVNASARCTQHPDAITLAISDRIDNIVGFFAVGKEPTANKDPYGLRRNALGIIRTLLMNHLSMPFDLVITKAVTNYASNNLFKRHIVSKIGKHDAENDKIYRGNVVGSVSEFMFERLKNYILFSIPNLNSEIFSAIEVFREDYYRYYLFVSEIHKFLNTEIGERTLGVFKRIVHLLRSHEKKKYKVSRKLFVEELESELYSVIMKYTPHVKNCKKNGDIQGILFCYSGELLDKLESFMNDIEVICDASNVANNRIGILHMVYKLYSKVIALDKLIYI</sequence>
<dbReference type="STRING" id="1401685.P857_145"/>
<dbReference type="InterPro" id="IPR015944">
    <property type="entry name" value="Gly-tRNA-synth_bsu"/>
</dbReference>
<dbReference type="EC" id="6.1.1.14" evidence="3"/>
<reference evidence="10 11" key="1">
    <citation type="journal article" date="2013" name="PLoS ONE">
        <title>Bacterial endosymbiosis in a chordate host: long-term co-evolution and conservation of secondary metabolism.</title>
        <authorList>
            <person name="Kwan J.C."/>
            <person name="Schmidt E.W."/>
        </authorList>
    </citation>
    <scope>NUCLEOTIDE SEQUENCE [LARGE SCALE GENOMIC DNA]</scope>
    <source>
        <strain evidence="11">L6</strain>
    </source>
</reference>
<evidence type="ECO:0000313" key="11">
    <source>
        <dbReference type="Proteomes" id="UP000018951"/>
    </source>
</evidence>
<proteinExistence type="inferred from homology"/>
<protein>
    <recommendedName>
        <fullName evidence="3">glycine--tRNA ligase</fullName>
        <ecNumber evidence="3">6.1.1.14</ecNumber>
    </recommendedName>
</protein>
<evidence type="ECO:0000256" key="1">
    <source>
        <dbReference type="ARBA" id="ARBA00008226"/>
    </source>
</evidence>
<keyword evidence="11" id="KW-1185">Reference proteome</keyword>
<evidence type="ECO:0000256" key="5">
    <source>
        <dbReference type="ARBA" id="ARBA00022741"/>
    </source>
</evidence>
<comment type="caution">
    <text evidence="10">The sequence shown here is derived from an EMBL/GenBank/DDBJ whole genome shotgun (WGS) entry which is preliminary data.</text>
</comment>
<dbReference type="PANTHER" id="PTHR30075">
    <property type="entry name" value="GLYCYL-TRNA SYNTHETASE"/>
    <property type="match status" value="1"/>
</dbReference>
<dbReference type="NCBIfam" id="TIGR00211">
    <property type="entry name" value="glyS"/>
    <property type="match status" value="1"/>
</dbReference>
<dbReference type="PANTHER" id="PTHR30075:SF2">
    <property type="entry name" value="GLYCINE--TRNA LIGASE, CHLOROPLASTIC_MITOCHONDRIAL 2"/>
    <property type="match status" value="1"/>
</dbReference>
<accession>W2UYW7</accession>
<dbReference type="Proteomes" id="UP000018951">
    <property type="component" value="Unassembled WGS sequence"/>
</dbReference>
<name>W2UYW7_9RICK</name>
<comment type="subunit">
    <text evidence="2">Tetramer of two alpha and two beta subunits.</text>
</comment>
<dbReference type="PRINTS" id="PR01045">
    <property type="entry name" value="TRNASYNTHGB"/>
</dbReference>
<dbReference type="InterPro" id="IPR006194">
    <property type="entry name" value="Gly-tRNA-synth_heterodimer"/>
</dbReference>
<evidence type="ECO:0000256" key="7">
    <source>
        <dbReference type="ARBA" id="ARBA00022917"/>
    </source>
</evidence>
<dbReference type="GO" id="GO:0005829">
    <property type="term" value="C:cytosol"/>
    <property type="evidence" value="ECO:0007669"/>
    <property type="project" value="TreeGrafter"/>
</dbReference>
<comment type="catalytic activity">
    <reaction evidence="9">
        <text>tRNA(Gly) + glycine + ATP = glycyl-tRNA(Gly) + AMP + diphosphate</text>
        <dbReference type="Rhea" id="RHEA:16013"/>
        <dbReference type="Rhea" id="RHEA-COMP:9664"/>
        <dbReference type="Rhea" id="RHEA-COMP:9683"/>
        <dbReference type="ChEBI" id="CHEBI:30616"/>
        <dbReference type="ChEBI" id="CHEBI:33019"/>
        <dbReference type="ChEBI" id="CHEBI:57305"/>
        <dbReference type="ChEBI" id="CHEBI:78442"/>
        <dbReference type="ChEBI" id="CHEBI:78522"/>
        <dbReference type="ChEBI" id="CHEBI:456215"/>
        <dbReference type="EC" id="6.1.1.14"/>
    </reaction>
</comment>
<evidence type="ECO:0000256" key="8">
    <source>
        <dbReference type="ARBA" id="ARBA00023146"/>
    </source>
</evidence>
<evidence type="ECO:0000256" key="2">
    <source>
        <dbReference type="ARBA" id="ARBA00011209"/>
    </source>
</evidence>
<dbReference type="PROSITE" id="PS50861">
    <property type="entry name" value="AA_TRNA_LIGASE_II_GLYAB"/>
    <property type="match status" value="1"/>
</dbReference>
<dbReference type="AlphaFoldDB" id="W2UYW7"/>